<feature type="region of interest" description="Disordered" evidence="7">
    <location>
        <begin position="885"/>
        <end position="955"/>
    </location>
</feature>
<dbReference type="SUPFAM" id="SSF52540">
    <property type="entry name" value="P-loop containing nucleoside triphosphate hydrolases"/>
    <property type="match status" value="1"/>
</dbReference>
<dbReference type="GO" id="GO:0007018">
    <property type="term" value="P:microtubule-based movement"/>
    <property type="evidence" value="ECO:0007669"/>
    <property type="project" value="InterPro"/>
</dbReference>
<dbReference type="InterPro" id="IPR036961">
    <property type="entry name" value="Kinesin_motor_dom_sf"/>
</dbReference>
<dbReference type="STRING" id="7266.A0A3B0K4T6"/>
<dbReference type="PROSITE" id="PS50195">
    <property type="entry name" value="PX"/>
    <property type="match status" value="1"/>
</dbReference>
<dbReference type="Proteomes" id="UP000268350">
    <property type="component" value="Unassembled WGS sequence"/>
</dbReference>
<sequence>MSSLKVAVRVRPFNTRENDMDAQLIMEMEGKKTRLSKPRLQSIRDAGRDSHHDFTFDYSYWSFDAEDPHFATQEQVYSDLGNDVVDCAYEGYNACVFAYGQTGSGKTFTMMGTPNNPGLIPRICEELFNRMRVGQESGTGYRTHASYLEIYNERVKDLLAAQSTGHGLRVREHRSLGPYVENLSQHAVSDFDEIQECIARGNAQRTTASTNMNDTSSRSHAIFTITFVQAVFMNDMPSETVSKIHLVDLAGSERANATGATGQRLKEGAHINKSLVTLGSVISALAEQTSAAHNNSTLATTPNSASKRVLYIPYRDSILTWLLKDSLGGNSKTIMIAALSPADCNYSETLSTLRYANRAKNIINKPTVNEDSNVKLIRELREEINKLKSMLTGDIQSLQPSLKVLADLQKKEAQEKVLTEEWTEKWKVAQSILQEQKSLGLRKSGVGVVLDSEMPHLIGIHNDVTTGVTLYSLKEGETRIGTEDAELAQDIELAGDGIRAQHCSIVLKGGVVTLHPWPLAQCWVNAHLIDEPKQISQGDIILLGRTNIFRFNNPAEAAKLRKDLSRSQLDMSRLSLITSSKENLLTCSIYSDEDGASPYKRPERQYYPQRPMSRDDPELQDENRKILDTIENALKQLNVERVQMHDQYKTKVRKLTEELIRLEHEEMDGLQILNCREQELVARKDMLLWEKTNEKVQIDIVCRQISAFQTQLDSKKRDFSEYVAKELQELQDCGKLDEMGMKIEEGTPLNDELLLQVSDSLDLFAAQFIKDTVRRNNEEIRKLDEEIAEKERILNASTSKIAKVDETMLEIQAQLEQLRVERAESEAEAQAMRARKQTMKLQLGNKSMSMSTSTSTNEADDVSKSDTYETCDTFHTAQSNFSLVSSPTITEGQQTPLSNCSCEAEDEAEDTRKDDDISGSSEDASRTCTAGPSSGSGSGSGSVSTGIGAPTATPSSQAIMSDSGVCLDSRTQALLQNGHLNNYKQSVRTSDEDTGSCSSCELGRHSDMLRPYCPLHSLRRKIAAQKALIMKNLESDLNKTQLDEQIADLQDLQRRYIQMEQEMLQTVQDLEAHAQCCADERSGMERQYELASSIMRSSVMSPTSMEESTSQIYPPSMTRSCPSMREFPAEGDHFITIPSFVMRGAGKQTHYEYEVRIALPDGKLNILRRYSRFRELHLCMKHCYGAKISALPFPRRELFASNSEPVAKHRRRLLELYLRRLFVVCSKIPQCPIYEGPGGPGLTRASLVQLSSFFKKGLFENGKHGTG</sequence>
<evidence type="ECO:0000259" key="8">
    <source>
        <dbReference type="PROSITE" id="PS50067"/>
    </source>
</evidence>
<reference evidence="11" key="1">
    <citation type="submission" date="2018-01" db="EMBL/GenBank/DDBJ databases">
        <authorList>
            <person name="Alioto T."/>
            <person name="Alioto T."/>
        </authorList>
    </citation>
    <scope>NUCLEOTIDE SEQUENCE [LARGE SCALE GENOMIC DNA]</scope>
</reference>
<dbReference type="GO" id="GO:0005524">
    <property type="term" value="F:ATP binding"/>
    <property type="evidence" value="ECO:0007669"/>
    <property type="project" value="UniProtKB-UniRule"/>
</dbReference>
<dbReference type="EMBL" id="OUUW01000005">
    <property type="protein sequence ID" value="SPP80636.1"/>
    <property type="molecule type" value="Genomic_DNA"/>
</dbReference>
<name>A0A3B0K4T6_DROGU</name>
<dbReference type="Gene3D" id="3.40.850.10">
    <property type="entry name" value="Kinesin motor domain"/>
    <property type="match status" value="1"/>
</dbReference>
<evidence type="ECO:0000256" key="5">
    <source>
        <dbReference type="PROSITE-ProRule" id="PRU00283"/>
    </source>
</evidence>
<gene>
    <name evidence="10" type="ORF">DGUA_6G005541</name>
</gene>
<evidence type="ECO:0000256" key="7">
    <source>
        <dbReference type="SAM" id="MobiDB-lite"/>
    </source>
</evidence>
<dbReference type="InterPro" id="IPR027417">
    <property type="entry name" value="P-loop_NTPase"/>
</dbReference>
<evidence type="ECO:0000256" key="4">
    <source>
        <dbReference type="ARBA" id="ARBA00023175"/>
    </source>
</evidence>
<dbReference type="InterPro" id="IPR019821">
    <property type="entry name" value="Kinesin_motor_CS"/>
</dbReference>
<feature type="compositionally biased region" description="Polar residues" evidence="7">
    <location>
        <begin position="885"/>
        <end position="901"/>
    </location>
</feature>
<dbReference type="OrthoDB" id="3176171at2759"/>
<evidence type="ECO:0000313" key="11">
    <source>
        <dbReference type="Proteomes" id="UP000268350"/>
    </source>
</evidence>
<dbReference type="GO" id="GO:0035091">
    <property type="term" value="F:phosphatidylinositol binding"/>
    <property type="evidence" value="ECO:0007669"/>
    <property type="project" value="InterPro"/>
</dbReference>
<dbReference type="InterPro" id="IPR001683">
    <property type="entry name" value="PX_dom"/>
</dbReference>
<keyword evidence="2 5" id="KW-0067">ATP-binding</keyword>
<dbReference type="InterPro" id="IPR000253">
    <property type="entry name" value="FHA_dom"/>
</dbReference>
<dbReference type="Pfam" id="PF00498">
    <property type="entry name" value="FHA"/>
    <property type="match status" value="1"/>
</dbReference>
<dbReference type="InterPro" id="IPR001752">
    <property type="entry name" value="Kinesin_motor_dom"/>
</dbReference>
<dbReference type="PANTHER" id="PTHR47117:SF6">
    <property type="entry name" value="KINESIN-LIKE PROTEIN KIF16B"/>
    <property type="match status" value="1"/>
</dbReference>
<proteinExistence type="inferred from homology"/>
<dbReference type="GO" id="GO:0003777">
    <property type="term" value="F:microtubule motor activity"/>
    <property type="evidence" value="ECO:0007669"/>
    <property type="project" value="InterPro"/>
</dbReference>
<evidence type="ECO:0000256" key="1">
    <source>
        <dbReference type="ARBA" id="ARBA00022741"/>
    </source>
</evidence>
<accession>A0A3B0K4T6</accession>
<feature type="region of interest" description="Disordered" evidence="7">
    <location>
        <begin position="826"/>
        <end position="864"/>
    </location>
</feature>
<dbReference type="PROSITE" id="PS00411">
    <property type="entry name" value="KINESIN_MOTOR_1"/>
    <property type="match status" value="1"/>
</dbReference>
<protein>
    <submittedName>
        <fullName evidence="10">Blast:Kinesin-like protein KIF16B</fullName>
    </submittedName>
</protein>
<dbReference type="PANTHER" id="PTHR47117">
    <property type="entry name" value="STAR-RELATED LIPID TRANSFER PROTEIN 9"/>
    <property type="match status" value="1"/>
</dbReference>
<feature type="compositionally biased region" description="Low complexity" evidence="7">
    <location>
        <begin position="847"/>
        <end position="856"/>
    </location>
</feature>
<evidence type="ECO:0000313" key="10">
    <source>
        <dbReference type="EMBL" id="SPP80636.1"/>
    </source>
</evidence>
<dbReference type="SMART" id="SM00129">
    <property type="entry name" value="KISc"/>
    <property type="match status" value="1"/>
</dbReference>
<keyword evidence="4 5" id="KW-0505">Motor protein</keyword>
<evidence type="ECO:0000256" key="6">
    <source>
        <dbReference type="SAM" id="Coils"/>
    </source>
</evidence>
<feature type="domain" description="Kinesin motor" evidence="8">
    <location>
        <begin position="3"/>
        <end position="362"/>
    </location>
</feature>
<dbReference type="PROSITE" id="PS50067">
    <property type="entry name" value="KINESIN_MOTOR_2"/>
    <property type="match status" value="1"/>
</dbReference>
<feature type="domain" description="PX" evidence="9">
    <location>
        <begin position="1131"/>
        <end position="1261"/>
    </location>
</feature>
<dbReference type="FunFam" id="3.40.850.10:FF:000021">
    <property type="entry name" value="kinesin-like protein KIF16B isoform X1"/>
    <property type="match status" value="1"/>
</dbReference>
<comment type="similarity">
    <text evidence="5">Belongs to the TRAFAC class myosin-kinesin ATPase superfamily. Kinesin family.</text>
</comment>
<dbReference type="FunFam" id="3.30.1520.10:FF:000044">
    <property type="entry name" value="Kinesin-like protein KIF16B"/>
    <property type="match status" value="1"/>
</dbReference>
<dbReference type="CDD" id="cd01365">
    <property type="entry name" value="KISc_KIF1A_KIF1B"/>
    <property type="match status" value="1"/>
</dbReference>
<dbReference type="PRINTS" id="PR00380">
    <property type="entry name" value="KINESINHEAVY"/>
</dbReference>
<dbReference type="SUPFAM" id="SSF64268">
    <property type="entry name" value="PX domain"/>
    <property type="match status" value="1"/>
</dbReference>
<dbReference type="Pfam" id="PF00225">
    <property type="entry name" value="Kinesin"/>
    <property type="match status" value="1"/>
</dbReference>
<feature type="binding site" evidence="5">
    <location>
        <begin position="100"/>
        <end position="107"/>
    </location>
    <ligand>
        <name>ATP</name>
        <dbReference type="ChEBI" id="CHEBI:30616"/>
    </ligand>
</feature>
<dbReference type="Gene3D" id="2.60.200.20">
    <property type="match status" value="1"/>
</dbReference>
<feature type="coiled-coil region" evidence="6">
    <location>
        <begin position="627"/>
        <end position="665"/>
    </location>
</feature>
<feature type="coiled-coil region" evidence="6">
    <location>
        <begin position="1042"/>
        <end position="1069"/>
    </location>
</feature>
<dbReference type="Pfam" id="PF00787">
    <property type="entry name" value="PX"/>
    <property type="match status" value="1"/>
</dbReference>
<keyword evidence="11" id="KW-1185">Reference proteome</keyword>
<keyword evidence="1 5" id="KW-0547">Nucleotide-binding</keyword>
<evidence type="ECO:0000259" key="9">
    <source>
        <dbReference type="PROSITE" id="PS50195"/>
    </source>
</evidence>
<organism evidence="10 11">
    <name type="scientific">Drosophila guanche</name>
    <name type="common">Fruit fly</name>
    <dbReference type="NCBI Taxonomy" id="7266"/>
    <lineage>
        <taxon>Eukaryota</taxon>
        <taxon>Metazoa</taxon>
        <taxon>Ecdysozoa</taxon>
        <taxon>Arthropoda</taxon>
        <taxon>Hexapoda</taxon>
        <taxon>Insecta</taxon>
        <taxon>Pterygota</taxon>
        <taxon>Neoptera</taxon>
        <taxon>Endopterygota</taxon>
        <taxon>Diptera</taxon>
        <taxon>Brachycera</taxon>
        <taxon>Muscomorpha</taxon>
        <taxon>Ephydroidea</taxon>
        <taxon>Drosophilidae</taxon>
        <taxon>Drosophila</taxon>
        <taxon>Sophophora</taxon>
    </lineage>
</organism>
<feature type="region of interest" description="Disordered" evidence="7">
    <location>
        <begin position="595"/>
        <end position="619"/>
    </location>
</feature>
<dbReference type="AlphaFoldDB" id="A0A3B0K4T6"/>
<dbReference type="CDD" id="cd22708">
    <property type="entry name" value="FHA_KIF16"/>
    <property type="match status" value="1"/>
</dbReference>
<keyword evidence="3 6" id="KW-0175">Coiled coil</keyword>
<dbReference type="SUPFAM" id="SSF49879">
    <property type="entry name" value="SMAD/FHA domain"/>
    <property type="match status" value="1"/>
</dbReference>
<dbReference type="InterPro" id="IPR008984">
    <property type="entry name" value="SMAD_FHA_dom_sf"/>
</dbReference>
<dbReference type="InterPro" id="IPR036871">
    <property type="entry name" value="PX_dom_sf"/>
</dbReference>
<dbReference type="Gene3D" id="3.30.1520.10">
    <property type="entry name" value="Phox-like domain"/>
    <property type="match status" value="1"/>
</dbReference>
<evidence type="ECO:0000256" key="3">
    <source>
        <dbReference type="ARBA" id="ARBA00023054"/>
    </source>
</evidence>
<evidence type="ECO:0000256" key="2">
    <source>
        <dbReference type="ARBA" id="ARBA00022840"/>
    </source>
</evidence>
<dbReference type="FunFam" id="2.60.200.20:FF:000042">
    <property type="entry name" value="Kinesin-like protein Klp98A"/>
    <property type="match status" value="1"/>
</dbReference>
<feature type="compositionally biased region" description="Polar residues" evidence="7">
    <location>
        <begin position="918"/>
        <end position="930"/>
    </location>
</feature>
<dbReference type="GO" id="GO:0008017">
    <property type="term" value="F:microtubule binding"/>
    <property type="evidence" value="ECO:0007669"/>
    <property type="project" value="InterPro"/>
</dbReference>